<sequence length="61" mass="6972">MNGITIAEINKVIIEPTQKMATAYAEMLVEDLEKMGYKVEKIEREDKIVFKVENKITIITG</sequence>
<dbReference type="GeneID" id="5797863"/>
<protein>
    <submittedName>
        <fullName evidence="1">Uncharacterized protein</fullName>
    </submittedName>
</protein>
<keyword evidence="2" id="KW-1185">Reference proteome</keyword>
<name>A7WKF8_9VIRU</name>
<reference evidence="2" key="1">
    <citation type="journal article" date="2008" name="J. Virol.">
        <title>Structure of the acidianus filamentous virus 3 and comparative genomics of related archaeal lipothrixviruses.</title>
        <authorList>
            <person name="Vestergaard G."/>
            <person name="Aramayo R."/>
            <person name="Basta T."/>
            <person name="Haring M."/>
            <person name="Peng X."/>
            <person name="Brugger K."/>
            <person name="Chen L."/>
            <person name="Rachel R."/>
            <person name="Boisset N."/>
            <person name="Garrett R.A."/>
            <person name="Prangishvili D."/>
        </authorList>
    </citation>
    <scope>NUCLEOTIDE SEQUENCE [LARGE SCALE GENOMIC DNA]</scope>
</reference>
<dbReference type="RefSeq" id="YP_001604161.1">
    <property type="nucleotide sequence ID" value="NC_010152.1"/>
</dbReference>
<dbReference type="Proteomes" id="UP000001308">
    <property type="component" value="Segment"/>
</dbReference>
<accession>A7WKF8</accession>
<dbReference type="EMBL" id="AM087121">
    <property type="protein sequence ID" value="CAJ31557.1"/>
    <property type="molecule type" value="Genomic_DNA"/>
</dbReference>
<organism evidence="1 2">
    <name type="scientific">Betalipothrixvirus pozzuoliense</name>
    <dbReference type="NCBI Taxonomy" id="346882"/>
    <lineage>
        <taxon>Viruses</taxon>
        <taxon>Adnaviria</taxon>
        <taxon>Zilligvirae</taxon>
        <taxon>Taleaviricota</taxon>
        <taxon>Tokiviricetes</taxon>
        <taxon>Ligamenvirales</taxon>
        <taxon>Lipothrixviridae</taxon>
        <taxon>Betalipothrixvirus</taxon>
    </lineage>
</organism>
<dbReference type="OrthoDB" id="36482at10239"/>
<evidence type="ECO:0000313" key="2">
    <source>
        <dbReference type="Proteomes" id="UP000001308"/>
    </source>
</evidence>
<proteinExistence type="predicted"/>
<dbReference type="KEGG" id="vg:5797863"/>
<evidence type="ECO:0000313" key="1">
    <source>
        <dbReference type="EMBL" id="CAJ31557.1"/>
    </source>
</evidence>